<name>A0A2X0P410_9BASI</name>
<dbReference type="EMBL" id="FQNC01000042">
    <property type="protein sequence ID" value="SGY40307.1"/>
    <property type="molecule type" value="Genomic_DNA"/>
</dbReference>
<sequence>MDDDMYHSQAAPAYALESDEHDSDSDDEAAEYGDRAPQTTAPKARASKPDPVVKFRGATVLQPTRVVFLVGEVAEVFARGAKTGDASATVFVDGEQAASTHVISPSVTVVFTSIALPLVSLYPFVHALLSKLSPTSTTIVAPYHSPSYIAEQPSASPLIRYLSSSPTPNSLLTLERAGHLSSFSPPNLLHGLAPLLLTLSTLSEIEASLILLPSIASPTSLNGPFLGPSSWSNTIYDAGGPTSLSDSRGVYGDVQASLKAVGKGLGWDEWYDAKKRDGKGSDWIERSRREKRREQAGSMYM</sequence>
<dbReference type="STRING" id="796604.A0A2X0P410"/>
<evidence type="ECO:0000313" key="3">
    <source>
        <dbReference type="Proteomes" id="UP000249464"/>
    </source>
</evidence>
<organism evidence="2 3">
    <name type="scientific">Microbotryum silenes-dioicae</name>
    <dbReference type="NCBI Taxonomy" id="796604"/>
    <lineage>
        <taxon>Eukaryota</taxon>
        <taxon>Fungi</taxon>
        <taxon>Dikarya</taxon>
        <taxon>Basidiomycota</taxon>
        <taxon>Pucciniomycotina</taxon>
        <taxon>Microbotryomycetes</taxon>
        <taxon>Microbotryales</taxon>
        <taxon>Microbotryaceae</taxon>
        <taxon>Microbotryum</taxon>
    </lineage>
</organism>
<accession>A0A2X0P410</accession>
<gene>
    <name evidence="2" type="primary">BQ5605_C003g02350</name>
    <name evidence="2" type="ORF">BQ5605_C003G02350</name>
</gene>
<proteinExistence type="predicted"/>
<keyword evidence="3" id="KW-1185">Reference proteome</keyword>
<dbReference type="Proteomes" id="UP000249464">
    <property type="component" value="Unassembled WGS sequence"/>
</dbReference>
<evidence type="ECO:0000256" key="1">
    <source>
        <dbReference type="SAM" id="MobiDB-lite"/>
    </source>
</evidence>
<reference evidence="2 3" key="1">
    <citation type="submission" date="2016-11" db="EMBL/GenBank/DDBJ databases">
        <authorList>
            <person name="Jaros S."/>
            <person name="Januszkiewicz K."/>
            <person name="Wedrychowicz H."/>
        </authorList>
    </citation>
    <scope>NUCLEOTIDE SEQUENCE [LARGE SCALE GENOMIC DNA]</scope>
</reference>
<feature type="region of interest" description="Disordered" evidence="1">
    <location>
        <begin position="1"/>
        <end position="48"/>
    </location>
</feature>
<protein>
    <submittedName>
        <fullName evidence="2">BQ5605_C003g02350 protein</fullName>
    </submittedName>
</protein>
<dbReference type="AlphaFoldDB" id="A0A2X0P410"/>
<evidence type="ECO:0000313" key="2">
    <source>
        <dbReference type="EMBL" id="SGY40307.1"/>
    </source>
</evidence>
<feature type="compositionally biased region" description="Acidic residues" evidence="1">
    <location>
        <begin position="17"/>
        <end position="31"/>
    </location>
</feature>